<keyword evidence="3" id="KW-1185">Reference proteome</keyword>
<dbReference type="Proteomes" id="UP001589750">
    <property type="component" value="Unassembled WGS sequence"/>
</dbReference>
<evidence type="ECO:0000313" key="3">
    <source>
        <dbReference type="Proteomes" id="UP001589750"/>
    </source>
</evidence>
<dbReference type="EMBL" id="JBHMDG010000037">
    <property type="protein sequence ID" value="MFB9315687.1"/>
    <property type="molecule type" value="Genomic_DNA"/>
</dbReference>
<gene>
    <name evidence="2" type="ORF">ACFFRI_21765</name>
</gene>
<reference evidence="2 3" key="1">
    <citation type="submission" date="2024-09" db="EMBL/GenBank/DDBJ databases">
        <authorList>
            <person name="Sun Q."/>
            <person name="Mori K."/>
        </authorList>
    </citation>
    <scope>NUCLEOTIDE SEQUENCE [LARGE SCALE GENOMIC DNA]</scope>
    <source>
        <strain evidence="2 3">JCM 9626</strain>
    </source>
</reference>
<organism evidence="2 3">
    <name type="scientific">Nocardioides plantarum</name>
    <dbReference type="NCBI Taxonomy" id="29299"/>
    <lineage>
        <taxon>Bacteria</taxon>
        <taxon>Bacillati</taxon>
        <taxon>Actinomycetota</taxon>
        <taxon>Actinomycetes</taxon>
        <taxon>Propionibacteriales</taxon>
        <taxon>Nocardioidaceae</taxon>
        <taxon>Nocardioides</taxon>
    </lineage>
</organism>
<accession>A0ABV5KG17</accession>
<proteinExistence type="predicted"/>
<evidence type="ECO:0000313" key="2">
    <source>
        <dbReference type="EMBL" id="MFB9315687.1"/>
    </source>
</evidence>
<keyword evidence="1" id="KW-0472">Membrane</keyword>
<keyword evidence="1" id="KW-1133">Transmembrane helix</keyword>
<name>A0ABV5KG17_9ACTN</name>
<feature type="transmembrane region" description="Helical" evidence="1">
    <location>
        <begin position="35"/>
        <end position="56"/>
    </location>
</feature>
<sequence length="189" mass="19534">MNDDRLTADLHEAFRAATADLTYDRPAPRLRRTPAYAVPAAAAGLVAAGVATAVLLPSLASSPPRDVAAPEVTTGPPTTGVAAAVQEFVVDRVSFAGTTYVARRDNGQQGRLVARDVGTLPAGAEPVKTSVDAKAWFGEEPSTGDPALFVKAPTRYDGSIFSLSGAGWTQEQLVAVLEGGEPEVVPHVG</sequence>
<protein>
    <submittedName>
        <fullName evidence="2">Uncharacterized protein</fullName>
    </submittedName>
</protein>
<evidence type="ECO:0000256" key="1">
    <source>
        <dbReference type="SAM" id="Phobius"/>
    </source>
</evidence>
<dbReference type="RefSeq" id="WP_140009409.1">
    <property type="nucleotide sequence ID" value="NZ_JBHMDG010000037.1"/>
</dbReference>
<keyword evidence="1" id="KW-0812">Transmembrane</keyword>
<comment type="caution">
    <text evidence="2">The sequence shown here is derived from an EMBL/GenBank/DDBJ whole genome shotgun (WGS) entry which is preliminary data.</text>
</comment>